<feature type="transmembrane region" description="Helical" evidence="6">
    <location>
        <begin position="212"/>
        <end position="236"/>
    </location>
</feature>
<comment type="subcellular location">
    <subcellularLocation>
        <location evidence="1">Membrane</location>
        <topology evidence="1">Multi-pass membrane protein</topology>
    </subcellularLocation>
</comment>
<evidence type="ECO:0000256" key="3">
    <source>
        <dbReference type="ARBA" id="ARBA00022692"/>
    </source>
</evidence>
<sequence>MNALLYLVVVLIWGTTWFAIKLQLGPSPIPLSIAWRFGLAAIVLFGLLAWRRQLKPLPRSALSLVAVQGLCLFCVNFLCFYNASRYIPTGLEAVVFSTSTLWNAINARIFMGRTIASNVIAGALVGLIGLVALFSPEFANTHDHAGTILGLLLALGGTLCFSAGNLLSARLQAQGLKPAHTNAWAMLFGALVLLAGSLIAGVPLVVDTRPVYIGALLWLAIPGSVIGFTAYLMLVGRLGAEKAAYCTVLFPLVALNISALLEGYRWTPLALGGVLLVMAGNWLVFRKSRRAIPPTTATGQSQSA</sequence>
<feature type="domain" description="EamA" evidence="7">
    <location>
        <begin position="3"/>
        <end position="133"/>
    </location>
</feature>
<protein>
    <submittedName>
        <fullName evidence="8">Drug/metabolite transporter (DMT)-like permease</fullName>
    </submittedName>
</protein>
<feature type="transmembrane region" description="Helical" evidence="6">
    <location>
        <begin position="148"/>
        <end position="171"/>
    </location>
</feature>
<organism evidence="8 9">
    <name type="scientific">Silvimonas terrae</name>
    <dbReference type="NCBI Taxonomy" id="300266"/>
    <lineage>
        <taxon>Bacteria</taxon>
        <taxon>Pseudomonadati</taxon>
        <taxon>Pseudomonadota</taxon>
        <taxon>Betaproteobacteria</taxon>
        <taxon>Neisseriales</taxon>
        <taxon>Chitinibacteraceae</taxon>
        <taxon>Silvimonas</taxon>
    </lineage>
</organism>
<keyword evidence="3 6" id="KW-0812">Transmembrane</keyword>
<dbReference type="RefSeq" id="WP_184103185.1">
    <property type="nucleotide sequence ID" value="NZ_JACHHN010000011.1"/>
</dbReference>
<evidence type="ECO:0000256" key="6">
    <source>
        <dbReference type="SAM" id="Phobius"/>
    </source>
</evidence>
<feature type="transmembrane region" description="Helical" evidence="6">
    <location>
        <begin position="62"/>
        <end position="83"/>
    </location>
</feature>
<comment type="similarity">
    <text evidence="2">Belongs to the EamA transporter family.</text>
</comment>
<evidence type="ECO:0000256" key="5">
    <source>
        <dbReference type="ARBA" id="ARBA00023136"/>
    </source>
</evidence>
<dbReference type="SUPFAM" id="SSF103481">
    <property type="entry name" value="Multidrug resistance efflux transporter EmrE"/>
    <property type="match status" value="2"/>
</dbReference>
<feature type="transmembrane region" description="Helical" evidence="6">
    <location>
        <begin position="267"/>
        <end position="285"/>
    </location>
</feature>
<keyword evidence="4 6" id="KW-1133">Transmembrane helix</keyword>
<dbReference type="Pfam" id="PF00892">
    <property type="entry name" value="EamA"/>
    <property type="match status" value="2"/>
</dbReference>
<feature type="domain" description="EamA" evidence="7">
    <location>
        <begin position="149"/>
        <end position="285"/>
    </location>
</feature>
<dbReference type="InterPro" id="IPR050638">
    <property type="entry name" value="AA-Vitamin_Transporters"/>
</dbReference>
<comment type="caution">
    <text evidence="8">The sequence shown here is derived from an EMBL/GenBank/DDBJ whole genome shotgun (WGS) entry which is preliminary data.</text>
</comment>
<dbReference type="InterPro" id="IPR000620">
    <property type="entry name" value="EamA_dom"/>
</dbReference>
<dbReference type="EMBL" id="JACHHN010000011">
    <property type="protein sequence ID" value="MBB5193523.1"/>
    <property type="molecule type" value="Genomic_DNA"/>
</dbReference>
<evidence type="ECO:0000313" key="8">
    <source>
        <dbReference type="EMBL" id="MBB5193523.1"/>
    </source>
</evidence>
<keyword evidence="5 6" id="KW-0472">Membrane</keyword>
<evidence type="ECO:0000256" key="2">
    <source>
        <dbReference type="ARBA" id="ARBA00007362"/>
    </source>
</evidence>
<dbReference type="AlphaFoldDB" id="A0A840RMX7"/>
<accession>A0A840RMX7</accession>
<dbReference type="Proteomes" id="UP000543030">
    <property type="component" value="Unassembled WGS sequence"/>
</dbReference>
<evidence type="ECO:0000259" key="7">
    <source>
        <dbReference type="Pfam" id="PF00892"/>
    </source>
</evidence>
<reference evidence="8 9" key="1">
    <citation type="submission" date="2020-08" db="EMBL/GenBank/DDBJ databases">
        <title>Genomic Encyclopedia of Type Strains, Phase IV (KMG-IV): sequencing the most valuable type-strain genomes for metagenomic binning, comparative biology and taxonomic classification.</title>
        <authorList>
            <person name="Goeker M."/>
        </authorList>
    </citation>
    <scope>NUCLEOTIDE SEQUENCE [LARGE SCALE GENOMIC DNA]</scope>
    <source>
        <strain evidence="8 9">DSM 18233</strain>
    </source>
</reference>
<feature type="transmembrane region" description="Helical" evidence="6">
    <location>
        <begin position="28"/>
        <end position="50"/>
    </location>
</feature>
<keyword evidence="9" id="KW-1185">Reference proteome</keyword>
<evidence type="ECO:0000313" key="9">
    <source>
        <dbReference type="Proteomes" id="UP000543030"/>
    </source>
</evidence>
<evidence type="ECO:0000256" key="4">
    <source>
        <dbReference type="ARBA" id="ARBA00022989"/>
    </source>
</evidence>
<feature type="transmembrane region" description="Helical" evidence="6">
    <location>
        <begin position="183"/>
        <end position="206"/>
    </location>
</feature>
<evidence type="ECO:0000256" key="1">
    <source>
        <dbReference type="ARBA" id="ARBA00004141"/>
    </source>
</evidence>
<proteinExistence type="inferred from homology"/>
<feature type="transmembrane region" description="Helical" evidence="6">
    <location>
        <begin position="117"/>
        <end position="136"/>
    </location>
</feature>
<dbReference type="InterPro" id="IPR037185">
    <property type="entry name" value="EmrE-like"/>
</dbReference>
<gene>
    <name evidence="8" type="ORF">HNQ50_004280</name>
</gene>
<dbReference type="PANTHER" id="PTHR32322:SF2">
    <property type="entry name" value="EAMA DOMAIN-CONTAINING PROTEIN"/>
    <property type="match status" value="1"/>
</dbReference>
<dbReference type="PANTHER" id="PTHR32322">
    <property type="entry name" value="INNER MEMBRANE TRANSPORTER"/>
    <property type="match status" value="1"/>
</dbReference>
<name>A0A840RMX7_9NEIS</name>
<dbReference type="GO" id="GO:0016020">
    <property type="term" value="C:membrane"/>
    <property type="evidence" value="ECO:0007669"/>
    <property type="project" value="UniProtKB-SubCell"/>
</dbReference>